<dbReference type="PANTHER" id="PTHR24305:SF188">
    <property type="entry name" value="P450, PUTATIVE (EUROFUNG)-RELATED"/>
    <property type="match status" value="1"/>
</dbReference>
<evidence type="ECO:0000313" key="11">
    <source>
        <dbReference type="Proteomes" id="UP000054302"/>
    </source>
</evidence>
<dbReference type="STRING" id="212818.A0A0D1XRK8"/>
<dbReference type="GO" id="GO:0004497">
    <property type="term" value="F:monooxygenase activity"/>
    <property type="evidence" value="ECO:0007669"/>
    <property type="project" value="UniProtKB-KW"/>
</dbReference>
<dbReference type="GO" id="GO:0016705">
    <property type="term" value="F:oxidoreductase activity, acting on paired donors, with incorporation or reduction of molecular oxygen"/>
    <property type="evidence" value="ECO:0007669"/>
    <property type="project" value="InterPro"/>
</dbReference>
<evidence type="ECO:0000256" key="3">
    <source>
        <dbReference type="ARBA" id="ARBA00022723"/>
    </source>
</evidence>
<proteinExistence type="inferred from homology"/>
<accession>A0A0D1XRK8</accession>
<evidence type="ECO:0000313" key="10">
    <source>
        <dbReference type="EMBL" id="KIV90741.1"/>
    </source>
</evidence>
<dbReference type="Pfam" id="PF00067">
    <property type="entry name" value="p450"/>
    <property type="match status" value="1"/>
</dbReference>
<dbReference type="GeneID" id="27323212"/>
<evidence type="ECO:0000256" key="9">
    <source>
        <dbReference type="SAM" id="SignalP"/>
    </source>
</evidence>
<dbReference type="GO" id="GO:0020037">
    <property type="term" value="F:heme binding"/>
    <property type="evidence" value="ECO:0007669"/>
    <property type="project" value="InterPro"/>
</dbReference>
<dbReference type="HOGENOM" id="CLU_001570_14_0_1"/>
<dbReference type="RefSeq" id="XP_016222315.1">
    <property type="nucleotide sequence ID" value="XM_016370022.1"/>
</dbReference>
<evidence type="ECO:0000256" key="2">
    <source>
        <dbReference type="ARBA" id="ARBA00010617"/>
    </source>
</evidence>
<dbReference type="InterPro" id="IPR017972">
    <property type="entry name" value="Cyt_P450_CS"/>
</dbReference>
<dbReference type="SUPFAM" id="SSF48264">
    <property type="entry name" value="Cytochrome P450"/>
    <property type="match status" value="1"/>
</dbReference>
<feature type="chain" id="PRO_5002251486" description="Pisatin demethylase" evidence="9">
    <location>
        <begin position="22"/>
        <end position="526"/>
    </location>
</feature>
<dbReference type="InterPro" id="IPR050121">
    <property type="entry name" value="Cytochrome_P450_monoxygenase"/>
</dbReference>
<name>A0A0D1XRK8_EXOME</name>
<keyword evidence="6 8" id="KW-0503">Monooxygenase</keyword>
<evidence type="ECO:0000256" key="7">
    <source>
        <dbReference type="PIRSR" id="PIRSR602403-1"/>
    </source>
</evidence>
<dbReference type="CDD" id="cd11060">
    <property type="entry name" value="CYP57A1-like"/>
    <property type="match status" value="1"/>
</dbReference>
<gene>
    <name evidence="10" type="ORF">PV10_05367</name>
</gene>
<keyword evidence="11" id="KW-1185">Reference proteome</keyword>
<evidence type="ECO:0000256" key="1">
    <source>
        <dbReference type="ARBA" id="ARBA00001971"/>
    </source>
</evidence>
<dbReference type="FunFam" id="1.10.630.10:FF:000050">
    <property type="entry name" value="Cytochrome P450 monooxygenase"/>
    <property type="match status" value="1"/>
</dbReference>
<keyword evidence="7 8" id="KW-0349">Heme</keyword>
<dbReference type="AlphaFoldDB" id="A0A0D1XRK8"/>
<evidence type="ECO:0000256" key="6">
    <source>
        <dbReference type="ARBA" id="ARBA00023033"/>
    </source>
</evidence>
<dbReference type="PRINTS" id="PR00465">
    <property type="entry name" value="EP450IV"/>
</dbReference>
<keyword evidence="9" id="KW-0732">Signal</keyword>
<feature type="binding site" description="axial binding residue" evidence="7">
    <location>
        <position position="465"/>
    </location>
    <ligand>
        <name>heme</name>
        <dbReference type="ChEBI" id="CHEBI:30413"/>
    </ligand>
    <ligandPart>
        <name>Fe</name>
        <dbReference type="ChEBI" id="CHEBI:18248"/>
    </ligandPart>
</feature>
<evidence type="ECO:0008006" key="12">
    <source>
        <dbReference type="Google" id="ProtNLM"/>
    </source>
</evidence>
<keyword evidence="5 7" id="KW-0408">Iron</keyword>
<evidence type="ECO:0000256" key="5">
    <source>
        <dbReference type="ARBA" id="ARBA00023004"/>
    </source>
</evidence>
<keyword evidence="4 8" id="KW-0560">Oxidoreductase</keyword>
<dbReference type="Proteomes" id="UP000054302">
    <property type="component" value="Unassembled WGS sequence"/>
</dbReference>
<dbReference type="PANTHER" id="PTHR24305">
    <property type="entry name" value="CYTOCHROME P450"/>
    <property type="match status" value="1"/>
</dbReference>
<dbReference type="PROSITE" id="PS00086">
    <property type="entry name" value="CYTOCHROME_P450"/>
    <property type="match status" value="1"/>
</dbReference>
<dbReference type="PRINTS" id="PR00385">
    <property type="entry name" value="P450"/>
</dbReference>
<feature type="signal peptide" evidence="9">
    <location>
        <begin position="1"/>
        <end position="21"/>
    </location>
</feature>
<sequence length="526" mass="60287">MQIKLALLLLSLLFALHFIRTIYRQIASPQRSIPGPFFARFGRFWYFWRVQRGTFHHDNIALHAKYGPIVRVAENMYSIDVPDKNVYGIGSKFPKSDWYEGWKHPSPDRFTVFPDRDMKRHAETRKKFQNLYSMSSLVSYEKYVDNCIDIFLQRMGSFSRSGELIDLAHWFQCYAFDVMGEITYSERFGFLDHGKDIGGILVALDNSMIYSTLAGIYSWAHPYLYAIMEKIPGSGAVGRNFLMKFVQQKIAERNQSRENTKGSVEKLQDQNAPRDFLTKLSDAHERDPEKVTGYHIFMMGLSNIIAGSDTTAVSLSSVLYHLARNPASLTRLRRELKELQQSREVDQSTAGNKEVGFISFKEAQALPYLQAVIKEALRLHPATGLPLWRVVPEGGALIAGNHLPAGAIVGINSWVAHYNPAIFGPDAHTFRPERWLESQTTKNGEEQLRNMEANYLPFGLGSRTCLGRHVSILEMCKLVPEMVTRFDLEIEVGGEEWKTMNYWFVKPVDFHVRVRARVNDDTKEHM</sequence>
<dbReference type="OrthoDB" id="3934656at2759"/>
<reference evidence="10 11" key="1">
    <citation type="submission" date="2015-01" db="EMBL/GenBank/DDBJ databases">
        <title>The Genome Sequence of Exophiala mesophila CBS40295.</title>
        <authorList>
            <consortium name="The Broad Institute Genomics Platform"/>
            <person name="Cuomo C."/>
            <person name="de Hoog S."/>
            <person name="Gorbushina A."/>
            <person name="Stielow B."/>
            <person name="Teixiera M."/>
            <person name="Abouelleil A."/>
            <person name="Chapman S.B."/>
            <person name="Priest M."/>
            <person name="Young S.K."/>
            <person name="Wortman J."/>
            <person name="Nusbaum C."/>
            <person name="Birren B."/>
        </authorList>
    </citation>
    <scope>NUCLEOTIDE SEQUENCE [LARGE SCALE GENOMIC DNA]</scope>
    <source>
        <strain evidence="10 11">CBS 40295</strain>
    </source>
</reference>
<evidence type="ECO:0000256" key="8">
    <source>
        <dbReference type="RuleBase" id="RU000461"/>
    </source>
</evidence>
<dbReference type="GO" id="GO:0005506">
    <property type="term" value="F:iron ion binding"/>
    <property type="evidence" value="ECO:0007669"/>
    <property type="project" value="InterPro"/>
</dbReference>
<dbReference type="VEuPathDB" id="FungiDB:PV10_05367"/>
<dbReference type="InterPro" id="IPR002403">
    <property type="entry name" value="Cyt_P450_E_grp-IV"/>
</dbReference>
<keyword evidence="3 7" id="KW-0479">Metal-binding</keyword>
<dbReference type="EMBL" id="KN847523">
    <property type="protein sequence ID" value="KIV90741.1"/>
    <property type="molecule type" value="Genomic_DNA"/>
</dbReference>
<dbReference type="OMA" id="IMERNWM"/>
<comment type="similarity">
    <text evidence="2 8">Belongs to the cytochrome P450 family.</text>
</comment>
<comment type="cofactor">
    <cofactor evidence="1 7">
        <name>heme</name>
        <dbReference type="ChEBI" id="CHEBI:30413"/>
    </cofactor>
</comment>
<organism evidence="10 11">
    <name type="scientific">Exophiala mesophila</name>
    <name type="common">Black yeast-like fungus</name>
    <dbReference type="NCBI Taxonomy" id="212818"/>
    <lineage>
        <taxon>Eukaryota</taxon>
        <taxon>Fungi</taxon>
        <taxon>Dikarya</taxon>
        <taxon>Ascomycota</taxon>
        <taxon>Pezizomycotina</taxon>
        <taxon>Eurotiomycetes</taxon>
        <taxon>Chaetothyriomycetidae</taxon>
        <taxon>Chaetothyriales</taxon>
        <taxon>Herpotrichiellaceae</taxon>
        <taxon>Exophiala</taxon>
    </lineage>
</organism>
<dbReference type="InterPro" id="IPR036396">
    <property type="entry name" value="Cyt_P450_sf"/>
</dbReference>
<dbReference type="InterPro" id="IPR001128">
    <property type="entry name" value="Cyt_P450"/>
</dbReference>
<evidence type="ECO:0000256" key="4">
    <source>
        <dbReference type="ARBA" id="ARBA00023002"/>
    </source>
</evidence>
<protein>
    <recommendedName>
        <fullName evidence="12">Pisatin demethylase</fullName>
    </recommendedName>
</protein>
<dbReference type="Gene3D" id="1.10.630.10">
    <property type="entry name" value="Cytochrome P450"/>
    <property type="match status" value="1"/>
</dbReference>